<reference evidence="2 3" key="1">
    <citation type="submission" date="2024-01" db="EMBL/GenBank/DDBJ databases">
        <title>The complete chloroplast genome sequence of Lithospermum erythrorhizon: insights into the phylogenetic relationship among Boraginaceae species and the maternal lineages of purple gromwells.</title>
        <authorList>
            <person name="Okada T."/>
            <person name="Watanabe K."/>
        </authorList>
    </citation>
    <scope>NUCLEOTIDE SEQUENCE [LARGE SCALE GENOMIC DNA]</scope>
</reference>
<evidence type="ECO:0000313" key="3">
    <source>
        <dbReference type="Proteomes" id="UP001454036"/>
    </source>
</evidence>
<dbReference type="EMBL" id="BAABME010007525">
    <property type="protein sequence ID" value="GAA0171094.1"/>
    <property type="molecule type" value="Genomic_DNA"/>
</dbReference>
<proteinExistence type="predicted"/>
<keyword evidence="3" id="KW-1185">Reference proteome</keyword>
<feature type="compositionally biased region" description="Polar residues" evidence="1">
    <location>
        <begin position="77"/>
        <end position="93"/>
    </location>
</feature>
<feature type="region of interest" description="Disordered" evidence="1">
    <location>
        <begin position="73"/>
        <end position="106"/>
    </location>
</feature>
<evidence type="ECO:0000313" key="2">
    <source>
        <dbReference type="EMBL" id="GAA0171094.1"/>
    </source>
</evidence>
<organism evidence="2 3">
    <name type="scientific">Lithospermum erythrorhizon</name>
    <name type="common">Purple gromwell</name>
    <name type="synonym">Lithospermum officinale var. erythrorhizon</name>
    <dbReference type="NCBI Taxonomy" id="34254"/>
    <lineage>
        <taxon>Eukaryota</taxon>
        <taxon>Viridiplantae</taxon>
        <taxon>Streptophyta</taxon>
        <taxon>Embryophyta</taxon>
        <taxon>Tracheophyta</taxon>
        <taxon>Spermatophyta</taxon>
        <taxon>Magnoliopsida</taxon>
        <taxon>eudicotyledons</taxon>
        <taxon>Gunneridae</taxon>
        <taxon>Pentapetalae</taxon>
        <taxon>asterids</taxon>
        <taxon>lamiids</taxon>
        <taxon>Boraginales</taxon>
        <taxon>Boraginaceae</taxon>
        <taxon>Boraginoideae</taxon>
        <taxon>Lithospermeae</taxon>
        <taxon>Lithospermum</taxon>
    </lineage>
</organism>
<comment type="caution">
    <text evidence="2">The sequence shown here is derived from an EMBL/GenBank/DDBJ whole genome shotgun (WGS) entry which is preliminary data.</text>
</comment>
<sequence>MSSFMRTFSLTNFLNSSFLQQILMCYFVVPIDHILPNTVSTSRPICSNHNSGSTQVDVLVNNNSPAVVTDLSDNVHDTSSNNDIDHNTSTNILPSRFSARDKKPPM</sequence>
<gene>
    <name evidence="2" type="ORF">LIER_25209</name>
</gene>
<accession>A0AAV3R3Y1</accession>
<name>A0AAV3R3Y1_LITER</name>
<dbReference type="AlphaFoldDB" id="A0AAV3R3Y1"/>
<dbReference type="Proteomes" id="UP001454036">
    <property type="component" value="Unassembled WGS sequence"/>
</dbReference>
<protein>
    <submittedName>
        <fullName evidence="2">Uncharacterized protein</fullName>
    </submittedName>
</protein>
<evidence type="ECO:0000256" key="1">
    <source>
        <dbReference type="SAM" id="MobiDB-lite"/>
    </source>
</evidence>